<dbReference type="EC" id="2.7.13.3" evidence="2"/>
<dbReference type="Gene3D" id="2.130.10.10">
    <property type="entry name" value="YVTN repeat-like/Quinoprotein amine dehydrogenase"/>
    <property type="match status" value="2"/>
</dbReference>
<gene>
    <name evidence="12" type="ORF">C5749_04530</name>
</gene>
<dbReference type="InterPro" id="IPR011047">
    <property type="entry name" value="Quinoprotein_ADH-like_sf"/>
</dbReference>
<dbReference type="InterPro" id="IPR036890">
    <property type="entry name" value="HATPase_C_sf"/>
</dbReference>
<sequence>MTNALIYHFFVLIFFYIGSSLSFAQQIGITPVKIEQELPSLSVNRTFQDSEGYIWFATAYGLSRFDAFNLLTFKLKDKKGDTVANQNILAVSELDDKLLLGAENGIYVLEKKTYRILPFPDERLEGRRVAAILVDRQSKIWVGTQDAIYVYNRDFSLHAAFEQHPNNEKSIPNGSINFIFQDKEGEIWVGIWDAGLHKLDKEKRQFVALPPIGKRNNPFKIIQDDREQLWISTWGDGLFLFNPEGRENMYHEIIIKNKRRGVGKEGLVYNIVQDRLQKYIWVLSYSGISTFHYTDDGRIAERNLSHLFQYTSNFFQDIYQDRSGTLWLAISGKGVSTISFDKPVMRAFELPQVQEKYNISPNLNMLYQDHENQLWFNLERIGLGKFVPQTNQLATYSNLRFKDLVSLRAVNCALEIDDELWVGGAYETIMHVFKKENGSLTLSRTIDLAQYASEIGVPLHLFHDTGKNLWIGTTRGLLCKKAGQEQLYQVDDVNGHIMAVCQDARGNIWVATKDHGIYEIDNHSSWKPKRRVGKDTAGLQTNQIETMDTDSRGYLWIGTKDNRLLSFHTENGQVREYANAHLLAPNQLLHVVCLDSTVWFSSTRAVYKLFPRDNRIFEYSSSDGIPINMFTKGAYTADKAQQTVYFGGHNGIVQFWESSFSPTHKSAVVISDIKINNQSAVSLGLHEKYDFRKQSLVLEPEDQNLEILFSSFEYTHPGKIRYAYKLEGVDKDWVYAPRERLFATYNNLGKGRYTFLIKATDLDNRWSSEVTRLHIHKKPAFYESNLAYMLYTILILGLAYAVIRFYVNRLKLQSDLRIAQIEKENANKLVQTKLSYFTNISHELLTPLTIISCLIDDVQMITKKNLSQFDKMRFNLDRLKRLLQQILDFKRVENRQMALRVGREDLVAFITNICAIYFSPLAKRKNIDFDVIQGDCLSEGYFDADKLDKIIFNILSNAFKYTPSGGSIKLAFHTEHIQGYFHIVVQVQDTGIGIAQTELDKIFIPFYNNRQAKQQETNGIGLALTKELVELHHGSIQVDSILGEGSTFTVSIPVEKVVYTTEELREQHDSFVDSANLLTEISDLPVTLLTPQAEKKNNIKVLLVEDNLDLLQTVQNVLSRTYNIATAQQGEEALTILQHQEIDIVISDIMMPVMDGLTLCRRIKQDPEINHIPVILLTAKNSIDDRIECYQAGADSYISKPFDLKVLEARIHSFLVHKRTKQEDFKASPQINISSLDYTPQDEQFIEKMISVVEENITDDQFDVVALGNALGLSKSTLYRKTKALLALSPSEFVKNIRLKHACQMMEKDKSISVSEVAFATGFSDPRYFSTCFKAEFGVTPSEYQKQIAKEG</sequence>
<dbReference type="InterPro" id="IPR011110">
    <property type="entry name" value="Reg_prop"/>
</dbReference>
<dbReference type="Proteomes" id="UP000238642">
    <property type="component" value="Unassembled WGS sequence"/>
</dbReference>
<organism evidence="12 13">
    <name type="scientific">Sphingobacterium gobiense</name>
    <dbReference type="NCBI Taxonomy" id="1382456"/>
    <lineage>
        <taxon>Bacteria</taxon>
        <taxon>Pseudomonadati</taxon>
        <taxon>Bacteroidota</taxon>
        <taxon>Sphingobacteriia</taxon>
        <taxon>Sphingobacteriales</taxon>
        <taxon>Sphingobacteriaceae</taxon>
        <taxon>Sphingobacterium</taxon>
    </lineage>
</organism>
<feature type="domain" description="Response regulatory" evidence="11">
    <location>
        <begin position="1100"/>
        <end position="1215"/>
    </location>
</feature>
<keyword evidence="3 7" id="KW-0597">Phosphoprotein</keyword>
<dbReference type="SMART" id="SM00387">
    <property type="entry name" value="HATPase_c"/>
    <property type="match status" value="1"/>
</dbReference>
<keyword evidence="8" id="KW-0472">Membrane</keyword>
<dbReference type="SMART" id="SM00448">
    <property type="entry name" value="REC"/>
    <property type="match status" value="1"/>
</dbReference>
<dbReference type="InterPro" id="IPR001789">
    <property type="entry name" value="Sig_transdc_resp-reg_receiver"/>
</dbReference>
<dbReference type="SUPFAM" id="SSF50998">
    <property type="entry name" value="Quinoprotein alcohol dehydrogenase-like"/>
    <property type="match status" value="1"/>
</dbReference>
<dbReference type="InterPro" id="IPR013783">
    <property type="entry name" value="Ig-like_fold"/>
</dbReference>
<evidence type="ECO:0000256" key="4">
    <source>
        <dbReference type="ARBA" id="ARBA00023015"/>
    </source>
</evidence>
<dbReference type="SUPFAM" id="SSF47384">
    <property type="entry name" value="Homodimeric domain of signal transducing histidine kinase"/>
    <property type="match status" value="1"/>
</dbReference>
<dbReference type="Pfam" id="PF12833">
    <property type="entry name" value="HTH_18"/>
    <property type="match status" value="1"/>
</dbReference>
<dbReference type="Gene3D" id="1.10.10.60">
    <property type="entry name" value="Homeodomain-like"/>
    <property type="match status" value="1"/>
</dbReference>
<comment type="caution">
    <text evidence="12">The sequence shown here is derived from an EMBL/GenBank/DDBJ whole genome shotgun (WGS) entry which is preliminary data.</text>
</comment>
<dbReference type="Pfam" id="PF07495">
    <property type="entry name" value="Y_Y_Y"/>
    <property type="match status" value="1"/>
</dbReference>
<dbReference type="Gene3D" id="3.40.50.2300">
    <property type="match status" value="1"/>
</dbReference>
<keyword evidence="8" id="KW-1133">Transmembrane helix</keyword>
<dbReference type="Gene3D" id="1.10.287.130">
    <property type="match status" value="1"/>
</dbReference>
<protein>
    <recommendedName>
        <fullName evidence="2">histidine kinase</fullName>
        <ecNumber evidence="2">2.7.13.3</ecNumber>
    </recommendedName>
</protein>
<evidence type="ECO:0000256" key="6">
    <source>
        <dbReference type="ARBA" id="ARBA00023163"/>
    </source>
</evidence>
<dbReference type="PROSITE" id="PS01124">
    <property type="entry name" value="HTH_ARAC_FAMILY_2"/>
    <property type="match status" value="1"/>
</dbReference>
<dbReference type="GO" id="GO:0003700">
    <property type="term" value="F:DNA-binding transcription factor activity"/>
    <property type="evidence" value="ECO:0007669"/>
    <property type="project" value="InterPro"/>
</dbReference>
<keyword evidence="4" id="KW-0805">Transcription regulation</keyword>
<evidence type="ECO:0000259" key="9">
    <source>
        <dbReference type="PROSITE" id="PS01124"/>
    </source>
</evidence>
<dbReference type="InterPro" id="IPR018062">
    <property type="entry name" value="HTH_AraC-typ_CS"/>
</dbReference>
<keyword evidence="13" id="KW-1185">Reference proteome</keyword>
<dbReference type="SUPFAM" id="SSF46689">
    <property type="entry name" value="Homeodomain-like"/>
    <property type="match status" value="1"/>
</dbReference>
<evidence type="ECO:0000256" key="5">
    <source>
        <dbReference type="ARBA" id="ARBA00023125"/>
    </source>
</evidence>
<evidence type="ECO:0000313" key="12">
    <source>
        <dbReference type="EMBL" id="PRD56514.1"/>
    </source>
</evidence>
<dbReference type="InterPro" id="IPR005467">
    <property type="entry name" value="His_kinase_dom"/>
</dbReference>
<dbReference type="InterPro" id="IPR009057">
    <property type="entry name" value="Homeodomain-like_sf"/>
</dbReference>
<dbReference type="InterPro" id="IPR011006">
    <property type="entry name" value="CheY-like_superfamily"/>
</dbReference>
<name>A0A2S9JTC5_9SPHI</name>
<feature type="transmembrane region" description="Helical" evidence="8">
    <location>
        <begin position="786"/>
        <end position="807"/>
    </location>
</feature>
<dbReference type="GO" id="GO:0043565">
    <property type="term" value="F:sequence-specific DNA binding"/>
    <property type="evidence" value="ECO:0007669"/>
    <property type="project" value="InterPro"/>
</dbReference>
<evidence type="ECO:0000256" key="3">
    <source>
        <dbReference type="ARBA" id="ARBA00022553"/>
    </source>
</evidence>
<dbReference type="Pfam" id="PF02518">
    <property type="entry name" value="HATPase_c"/>
    <property type="match status" value="1"/>
</dbReference>
<dbReference type="GO" id="GO:0000155">
    <property type="term" value="F:phosphorelay sensor kinase activity"/>
    <property type="evidence" value="ECO:0007669"/>
    <property type="project" value="InterPro"/>
</dbReference>
<keyword evidence="12" id="KW-0418">Kinase</keyword>
<dbReference type="Pfam" id="PF00512">
    <property type="entry name" value="HisKA"/>
    <property type="match status" value="1"/>
</dbReference>
<dbReference type="Gene3D" id="2.60.40.10">
    <property type="entry name" value="Immunoglobulins"/>
    <property type="match status" value="1"/>
</dbReference>
<dbReference type="CDD" id="cd17574">
    <property type="entry name" value="REC_OmpR"/>
    <property type="match status" value="1"/>
</dbReference>
<dbReference type="SMART" id="SM00342">
    <property type="entry name" value="HTH_ARAC"/>
    <property type="match status" value="1"/>
</dbReference>
<dbReference type="InterPro" id="IPR003661">
    <property type="entry name" value="HisK_dim/P_dom"/>
</dbReference>
<feature type="domain" description="HTH araC/xylS-type" evidence="9">
    <location>
        <begin position="1247"/>
        <end position="1347"/>
    </location>
</feature>
<evidence type="ECO:0000256" key="7">
    <source>
        <dbReference type="PROSITE-ProRule" id="PRU00169"/>
    </source>
</evidence>
<dbReference type="PROSITE" id="PS50110">
    <property type="entry name" value="RESPONSE_REGULATORY"/>
    <property type="match status" value="1"/>
</dbReference>
<dbReference type="SUPFAM" id="SSF52172">
    <property type="entry name" value="CheY-like"/>
    <property type="match status" value="1"/>
</dbReference>
<accession>A0A2S9JTC5</accession>
<dbReference type="InterPro" id="IPR018060">
    <property type="entry name" value="HTH_AraC"/>
</dbReference>
<dbReference type="RefSeq" id="WP_105723397.1">
    <property type="nucleotide sequence ID" value="NZ_PVBS01000001.1"/>
</dbReference>
<dbReference type="OrthoDB" id="993208at2"/>
<dbReference type="InterPro" id="IPR036097">
    <property type="entry name" value="HisK_dim/P_sf"/>
</dbReference>
<dbReference type="PROSITE" id="PS50109">
    <property type="entry name" value="HIS_KIN"/>
    <property type="match status" value="1"/>
</dbReference>
<dbReference type="Gene3D" id="3.30.565.10">
    <property type="entry name" value="Histidine kinase-like ATPase, C-terminal domain"/>
    <property type="match status" value="1"/>
</dbReference>
<keyword evidence="12" id="KW-0808">Transferase</keyword>
<dbReference type="InterPro" id="IPR015943">
    <property type="entry name" value="WD40/YVTN_repeat-like_dom_sf"/>
</dbReference>
<dbReference type="Pfam" id="PF00072">
    <property type="entry name" value="Response_reg"/>
    <property type="match status" value="1"/>
</dbReference>
<dbReference type="InterPro" id="IPR003594">
    <property type="entry name" value="HATPase_dom"/>
</dbReference>
<dbReference type="PROSITE" id="PS00041">
    <property type="entry name" value="HTH_ARAC_FAMILY_1"/>
    <property type="match status" value="1"/>
</dbReference>
<dbReference type="PANTHER" id="PTHR43547:SF2">
    <property type="entry name" value="HYBRID SIGNAL TRANSDUCTION HISTIDINE KINASE C"/>
    <property type="match status" value="1"/>
</dbReference>
<dbReference type="SUPFAM" id="SSF55874">
    <property type="entry name" value="ATPase domain of HSP90 chaperone/DNA topoisomerase II/histidine kinase"/>
    <property type="match status" value="1"/>
</dbReference>
<dbReference type="PANTHER" id="PTHR43547">
    <property type="entry name" value="TWO-COMPONENT HISTIDINE KINASE"/>
    <property type="match status" value="1"/>
</dbReference>
<keyword evidence="6" id="KW-0804">Transcription</keyword>
<proteinExistence type="predicted"/>
<evidence type="ECO:0000259" key="11">
    <source>
        <dbReference type="PROSITE" id="PS50110"/>
    </source>
</evidence>
<feature type="domain" description="Histidine kinase" evidence="10">
    <location>
        <begin position="839"/>
        <end position="1056"/>
    </location>
</feature>
<keyword evidence="5" id="KW-0238">DNA-binding</keyword>
<dbReference type="InterPro" id="IPR011123">
    <property type="entry name" value="Y_Y_Y"/>
</dbReference>
<evidence type="ECO:0000256" key="8">
    <source>
        <dbReference type="SAM" id="Phobius"/>
    </source>
</evidence>
<evidence type="ECO:0000256" key="2">
    <source>
        <dbReference type="ARBA" id="ARBA00012438"/>
    </source>
</evidence>
<dbReference type="SUPFAM" id="SSF63829">
    <property type="entry name" value="Calcium-dependent phosphotriesterase"/>
    <property type="match status" value="1"/>
</dbReference>
<dbReference type="InterPro" id="IPR004358">
    <property type="entry name" value="Sig_transdc_His_kin-like_C"/>
</dbReference>
<keyword evidence="8" id="KW-0812">Transmembrane</keyword>
<feature type="modified residue" description="4-aspartylphosphate" evidence="7">
    <location>
        <position position="1148"/>
    </location>
</feature>
<dbReference type="PRINTS" id="PR00344">
    <property type="entry name" value="BCTRLSENSOR"/>
</dbReference>
<evidence type="ECO:0000256" key="1">
    <source>
        <dbReference type="ARBA" id="ARBA00000085"/>
    </source>
</evidence>
<comment type="catalytic activity">
    <reaction evidence="1">
        <text>ATP + protein L-histidine = ADP + protein N-phospho-L-histidine.</text>
        <dbReference type="EC" id="2.7.13.3"/>
    </reaction>
</comment>
<dbReference type="CDD" id="cd00082">
    <property type="entry name" value="HisKA"/>
    <property type="match status" value="1"/>
</dbReference>
<dbReference type="SMART" id="SM00388">
    <property type="entry name" value="HisKA"/>
    <property type="match status" value="1"/>
</dbReference>
<reference evidence="12 13" key="1">
    <citation type="submission" date="2018-02" db="EMBL/GenBank/DDBJ databases">
        <title>The draft genome of Sphingobacterium gobiense H7.</title>
        <authorList>
            <person name="Li L."/>
            <person name="Liu L."/>
            <person name="Zhang X."/>
            <person name="Wang T."/>
            <person name="Liang L."/>
        </authorList>
    </citation>
    <scope>NUCLEOTIDE SEQUENCE [LARGE SCALE GENOMIC DNA]</scope>
    <source>
        <strain evidence="12 13">ACCC 05757</strain>
    </source>
</reference>
<dbReference type="Pfam" id="PF07494">
    <property type="entry name" value="Reg_prop"/>
    <property type="match status" value="1"/>
</dbReference>
<evidence type="ECO:0000259" key="10">
    <source>
        <dbReference type="PROSITE" id="PS50109"/>
    </source>
</evidence>
<evidence type="ECO:0000313" key="13">
    <source>
        <dbReference type="Proteomes" id="UP000238642"/>
    </source>
</evidence>
<dbReference type="EMBL" id="PVBS01000001">
    <property type="protein sequence ID" value="PRD56514.1"/>
    <property type="molecule type" value="Genomic_DNA"/>
</dbReference>